<evidence type="ECO:0000313" key="3">
    <source>
        <dbReference type="Proteomes" id="UP000734854"/>
    </source>
</evidence>
<evidence type="ECO:0000313" key="2">
    <source>
        <dbReference type="EMBL" id="KAG6533393.1"/>
    </source>
</evidence>
<accession>A0A8J5HTB6</accession>
<comment type="caution">
    <text evidence="2">The sequence shown here is derived from an EMBL/GenBank/DDBJ whole genome shotgun (WGS) entry which is preliminary data.</text>
</comment>
<dbReference type="EMBL" id="JACMSC010000002">
    <property type="protein sequence ID" value="KAG6533393.1"/>
    <property type="molecule type" value="Genomic_DNA"/>
</dbReference>
<feature type="compositionally biased region" description="Low complexity" evidence="1">
    <location>
        <begin position="183"/>
        <end position="219"/>
    </location>
</feature>
<protein>
    <recommendedName>
        <fullName evidence="4">Membrane-associated kinase regulator 6</fullName>
    </recommendedName>
</protein>
<gene>
    <name evidence="2" type="ORF">ZIOFF_007260</name>
</gene>
<dbReference type="InterPro" id="IPR044699">
    <property type="entry name" value="MAKR6"/>
</dbReference>
<reference evidence="2 3" key="1">
    <citation type="submission" date="2020-08" db="EMBL/GenBank/DDBJ databases">
        <title>Plant Genome Project.</title>
        <authorList>
            <person name="Zhang R.-G."/>
        </authorList>
    </citation>
    <scope>NUCLEOTIDE SEQUENCE [LARGE SCALE GENOMIC DNA]</scope>
    <source>
        <tissue evidence="2">Rhizome</tissue>
    </source>
</reference>
<feature type="region of interest" description="Disordered" evidence="1">
    <location>
        <begin position="112"/>
        <end position="148"/>
    </location>
</feature>
<proteinExistence type="predicted"/>
<dbReference type="Proteomes" id="UP000734854">
    <property type="component" value="Unassembled WGS sequence"/>
</dbReference>
<dbReference type="PANTHER" id="PTHR34576">
    <property type="entry name" value="MEMBRANE-ASSOCIATED KINASE REGULATOR 6-RELATED"/>
    <property type="match status" value="1"/>
</dbReference>
<keyword evidence="3" id="KW-1185">Reference proteome</keyword>
<name>A0A8J5HTB6_ZINOF</name>
<organism evidence="2 3">
    <name type="scientific">Zingiber officinale</name>
    <name type="common">Ginger</name>
    <name type="synonym">Amomum zingiber</name>
    <dbReference type="NCBI Taxonomy" id="94328"/>
    <lineage>
        <taxon>Eukaryota</taxon>
        <taxon>Viridiplantae</taxon>
        <taxon>Streptophyta</taxon>
        <taxon>Embryophyta</taxon>
        <taxon>Tracheophyta</taxon>
        <taxon>Spermatophyta</taxon>
        <taxon>Magnoliopsida</taxon>
        <taxon>Liliopsida</taxon>
        <taxon>Zingiberales</taxon>
        <taxon>Zingiberaceae</taxon>
        <taxon>Zingiber</taxon>
    </lineage>
</organism>
<dbReference type="PANTHER" id="PTHR34576:SF2">
    <property type="entry name" value="MEMBRANE-ASSOCIATED KINASE REGULATOR 6-RELATED"/>
    <property type="match status" value="1"/>
</dbReference>
<dbReference type="AlphaFoldDB" id="A0A8J5HTB6"/>
<evidence type="ECO:0008006" key="4">
    <source>
        <dbReference type="Google" id="ProtNLM"/>
    </source>
</evidence>
<feature type="region of interest" description="Disordered" evidence="1">
    <location>
        <begin position="183"/>
        <end position="221"/>
    </location>
</feature>
<evidence type="ECO:0000256" key="1">
    <source>
        <dbReference type="SAM" id="MobiDB-lite"/>
    </source>
</evidence>
<feature type="compositionally biased region" description="Low complexity" evidence="1">
    <location>
        <begin position="136"/>
        <end position="148"/>
    </location>
</feature>
<sequence>MEASHQLLQPNDSFSYAWLIDVKSSSSAAAAAAVVVGDSRRSHDDGAGSFIEIDPDGFFSMRWSTSNDGFDFDFSLPPPQCSDQVHADQIFSGGHLLPLLDRQRPFAGAVTPSARRLTESQSVNSDRFDSPRRICAGSSTPGPAKSSSSAKKTARKYFCFLTPLYKMVKDLMLVASSSSSSFTSSFSSSSSSSSSFKSASTSKDSARSSPRSSNAMSSADLCRGSNADISVNDAILHCKKSIVSSN</sequence>